<dbReference type="Proteomes" id="UP001139682">
    <property type="component" value="Unassembled WGS sequence"/>
</dbReference>
<name>A0A9X2AUG2_9GAMM</name>
<keyword evidence="1" id="KW-0472">Membrane</keyword>
<protein>
    <submittedName>
        <fullName evidence="2">MFS transporter permease</fullName>
    </submittedName>
</protein>
<feature type="transmembrane region" description="Helical" evidence="1">
    <location>
        <begin position="118"/>
        <end position="139"/>
    </location>
</feature>
<organism evidence="2 3">
    <name type="scientific">Stutzerimonas marianensis</name>
    <dbReference type="NCBI Taxonomy" id="2929513"/>
    <lineage>
        <taxon>Bacteria</taxon>
        <taxon>Pseudomonadati</taxon>
        <taxon>Pseudomonadota</taxon>
        <taxon>Gammaproteobacteria</taxon>
        <taxon>Pseudomonadales</taxon>
        <taxon>Pseudomonadaceae</taxon>
        <taxon>Stutzerimonas</taxon>
    </lineage>
</organism>
<evidence type="ECO:0000313" key="2">
    <source>
        <dbReference type="EMBL" id="MCJ0975920.1"/>
    </source>
</evidence>
<feature type="transmembrane region" description="Helical" evidence="1">
    <location>
        <begin position="92"/>
        <end position="112"/>
    </location>
</feature>
<sequence>MDNVYQTPAAELVEAPASHPFFVTSTRKMLVLHFATFGLYTLYWFYRHWKAQRDATGDDLWPWARAFFQIFFTHSLCRAIANRLTRDGHESWDYSAVATVYVVAAVAAHVLGRFTNGSVALDLLTIAIGLLNVFPLIAMQRKANLACGDEQGQSNARFTPANLIWLLLGLVWWSLAMFGFTMQ</sequence>
<gene>
    <name evidence="2" type="ORF">MST27_21400</name>
</gene>
<evidence type="ECO:0000313" key="3">
    <source>
        <dbReference type="Proteomes" id="UP001139682"/>
    </source>
</evidence>
<proteinExistence type="predicted"/>
<keyword evidence="3" id="KW-1185">Reference proteome</keyword>
<accession>A0A9X2AUG2</accession>
<dbReference type="EMBL" id="JALGRD010000017">
    <property type="protein sequence ID" value="MCJ0975920.1"/>
    <property type="molecule type" value="Genomic_DNA"/>
</dbReference>
<feature type="transmembrane region" description="Helical" evidence="1">
    <location>
        <begin position="29"/>
        <end position="46"/>
    </location>
</feature>
<keyword evidence="1" id="KW-0812">Transmembrane</keyword>
<comment type="caution">
    <text evidence="2">The sequence shown here is derived from an EMBL/GenBank/DDBJ whole genome shotgun (WGS) entry which is preliminary data.</text>
</comment>
<dbReference type="AlphaFoldDB" id="A0A9X2AUG2"/>
<evidence type="ECO:0000256" key="1">
    <source>
        <dbReference type="SAM" id="Phobius"/>
    </source>
</evidence>
<feature type="transmembrane region" description="Helical" evidence="1">
    <location>
        <begin position="160"/>
        <end position="180"/>
    </location>
</feature>
<reference evidence="2" key="1">
    <citation type="submission" date="2022-03" db="EMBL/GenBank/DDBJ databases">
        <title>Pseudomonas marianensis sp. nov., a marine bacterium isolated from deep-sea sediments of the Mariana Trench.</title>
        <authorList>
            <person name="Wei Y."/>
        </authorList>
    </citation>
    <scope>NUCLEOTIDE SEQUENCE</scope>
    <source>
        <strain evidence="2">PS1</strain>
    </source>
</reference>
<keyword evidence="1" id="KW-1133">Transmembrane helix</keyword>
<dbReference type="RefSeq" id="WP_243607909.1">
    <property type="nucleotide sequence ID" value="NZ_JALGRD010000017.1"/>
</dbReference>